<protein>
    <submittedName>
        <fullName evidence="1">Uncharacterized protein</fullName>
    </submittedName>
</protein>
<dbReference type="SUPFAM" id="SSF55961">
    <property type="entry name" value="Bet v1-like"/>
    <property type="match status" value="1"/>
</dbReference>
<dbReference type="Proteomes" id="UP001382904">
    <property type="component" value="Unassembled WGS sequence"/>
</dbReference>
<gene>
    <name evidence="1" type="ORF">WKI68_30370</name>
</gene>
<name>A0ABU8UAX6_9ACTN</name>
<dbReference type="Gene3D" id="3.30.530.20">
    <property type="match status" value="1"/>
</dbReference>
<evidence type="ECO:0000313" key="1">
    <source>
        <dbReference type="EMBL" id="MEJ8644454.1"/>
    </source>
</evidence>
<dbReference type="EMBL" id="JBBKAM010000002">
    <property type="protein sequence ID" value="MEJ8644454.1"/>
    <property type="molecule type" value="Genomic_DNA"/>
</dbReference>
<dbReference type="InterPro" id="IPR023393">
    <property type="entry name" value="START-like_dom_sf"/>
</dbReference>
<evidence type="ECO:0000313" key="2">
    <source>
        <dbReference type="Proteomes" id="UP001382904"/>
    </source>
</evidence>
<accession>A0ABU8UAX6</accession>
<sequence>MRRYAAVRKISDWDGGSSRVSVYLTPKGADRTQVGLGHTKPADADAVEVYKAFWKERLQALKSLLED</sequence>
<organism evidence="1 2">
    <name type="scientific">Streptomyces caledonius</name>
    <dbReference type="NCBI Taxonomy" id="3134107"/>
    <lineage>
        <taxon>Bacteria</taxon>
        <taxon>Bacillati</taxon>
        <taxon>Actinomycetota</taxon>
        <taxon>Actinomycetes</taxon>
        <taxon>Kitasatosporales</taxon>
        <taxon>Streptomycetaceae</taxon>
        <taxon>Streptomyces</taxon>
    </lineage>
</organism>
<comment type="caution">
    <text evidence="1">The sequence shown here is derived from an EMBL/GenBank/DDBJ whole genome shotgun (WGS) entry which is preliminary data.</text>
</comment>
<reference evidence="1 2" key="1">
    <citation type="submission" date="2024-03" db="EMBL/GenBank/DDBJ databases">
        <title>Novel Streptomyces species of biotechnological and ecological value are a feature of Machair soil.</title>
        <authorList>
            <person name="Prole J.R."/>
            <person name="Goodfellow M."/>
            <person name="Allenby N."/>
            <person name="Ward A.C."/>
        </authorList>
    </citation>
    <scope>NUCLEOTIDE SEQUENCE [LARGE SCALE GENOMIC DNA]</scope>
    <source>
        <strain evidence="1 2">MS1.HAVA.3</strain>
    </source>
</reference>
<proteinExistence type="predicted"/>
<keyword evidence="2" id="KW-1185">Reference proteome</keyword>